<evidence type="ECO:0000313" key="3">
    <source>
        <dbReference type="Proteomes" id="UP001208570"/>
    </source>
</evidence>
<protein>
    <recommendedName>
        <fullName evidence="4">CCHC NOA-type domain-containing protein</fullName>
    </recommendedName>
</protein>
<evidence type="ECO:0000256" key="1">
    <source>
        <dbReference type="SAM" id="Coils"/>
    </source>
</evidence>
<evidence type="ECO:0008006" key="4">
    <source>
        <dbReference type="Google" id="ProtNLM"/>
    </source>
</evidence>
<accession>A0AAD9JXZ7</accession>
<comment type="caution">
    <text evidence="2">The sequence shown here is derived from an EMBL/GenBank/DDBJ whole genome shotgun (WGS) entry which is preliminary data.</text>
</comment>
<feature type="coiled-coil region" evidence="1">
    <location>
        <begin position="160"/>
        <end position="210"/>
    </location>
</feature>
<keyword evidence="1" id="KW-0175">Coiled coil</keyword>
<feature type="coiled-coil region" evidence="1">
    <location>
        <begin position="337"/>
        <end position="364"/>
    </location>
</feature>
<evidence type="ECO:0000313" key="2">
    <source>
        <dbReference type="EMBL" id="KAK2160543.1"/>
    </source>
</evidence>
<gene>
    <name evidence="2" type="ORF">LSH36_131g05038</name>
</gene>
<name>A0AAD9JXZ7_9ANNE</name>
<reference evidence="2" key="1">
    <citation type="journal article" date="2023" name="Mol. Biol. Evol.">
        <title>Third-Generation Sequencing Reveals the Adaptive Role of the Epigenome in Three Deep-Sea Polychaetes.</title>
        <authorList>
            <person name="Perez M."/>
            <person name="Aroh O."/>
            <person name="Sun Y."/>
            <person name="Lan Y."/>
            <person name="Juniper S.K."/>
            <person name="Young C.R."/>
            <person name="Angers B."/>
            <person name="Qian P.Y."/>
        </authorList>
    </citation>
    <scope>NUCLEOTIDE SEQUENCE</scope>
    <source>
        <strain evidence="2">P08H-3</strain>
    </source>
</reference>
<proteinExistence type="predicted"/>
<feature type="coiled-coil region" evidence="1">
    <location>
        <begin position="436"/>
        <end position="463"/>
    </location>
</feature>
<dbReference type="Proteomes" id="UP001208570">
    <property type="component" value="Unassembled WGS sequence"/>
</dbReference>
<dbReference type="AlphaFoldDB" id="A0AAD9JXZ7"/>
<organism evidence="2 3">
    <name type="scientific">Paralvinella palmiformis</name>
    <dbReference type="NCBI Taxonomy" id="53620"/>
    <lineage>
        <taxon>Eukaryota</taxon>
        <taxon>Metazoa</taxon>
        <taxon>Spiralia</taxon>
        <taxon>Lophotrochozoa</taxon>
        <taxon>Annelida</taxon>
        <taxon>Polychaeta</taxon>
        <taxon>Sedentaria</taxon>
        <taxon>Canalipalpata</taxon>
        <taxon>Terebellida</taxon>
        <taxon>Terebelliformia</taxon>
        <taxon>Alvinellidae</taxon>
        <taxon>Paralvinella</taxon>
    </lineage>
</organism>
<dbReference type="EMBL" id="JAODUP010000131">
    <property type="protein sequence ID" value="KAK2160543.1"/>
    <property type="molecule type" value="Genomic_DNA"/>
</dbReference>
<keyword evidence="3" id="KW-1185">Reference proteome</keyword>
<sequence>MSVISKVPSEGCGASSQNSVSEAVHWERLYDDAVRRLKCLSYLPQILADKEYENQRNKELLAQKEASYHQLHSQYINLLRTIPYGDLCSTCGQQIDKRNSSTNYDHKLRTSPDKSQSRYYYPLTSQHPVTNKLSTDGECSKTIISNSHLFDIPEVSKKNFDSLMEENARLKSAVIKLKKKGVDVEHFLTVQEYENVIAGLREQIRHLTLELEEIKYINNIIAQKDKSFLAKTCQDLKKQVSLLELGIKNKDKMITQLIDVIKKHKQEFPADVVQQSGTTSSTDIPQTNEYPAPQTSWGWVKSANSSLDPSVACVWGFLQLDYLGVLDVTFVKEDQTQQIYENKISALEQEIAEMRISLAKVMEDKAKLDGSHQDLLAAYENLLSQTMAEPRECPESYRQLMCEKKCLQDAYNTLKHDMRKVLDEKQLLIEQCKTFSEDYRQEQSNHKSEKEELLKQINQLKEKKDLPQKWLASTSLSGFDSGYGSSQSVSIDKVLTCERCQQTFQGYDQIQYEEHVKKCQAD</sequence>